<feature type="DNA-binding region" description="HMG box" evidence="1">
    <location>
        <begin position="47"/>
        <end position="117"/>
    </location>
</feature>
<dbReference type="Pfam" id="PF00505">
    <property type="entry name" value="HMG_box"/>
    <property type="match status" value="1"/>
</dbReference>
<dbReference type="OrthoDB" id="6247875at2759"/>
<dbReference type="GO" id="GO:0003677">
    <property type="term" value="F:DNA binding"/>
    <property type="evidence" value="ECO:0007669"/>
    <property type="project" value="UniProtKB-UniRule"/>
</dbReference>
<keyword evidence="4" id="KW-1185">Reference proteome</keyword>
<dbReference type="Gene3D" id="1.10.30.10">
    <property type="entry name" value="High mobility group box domain"/>
    <property type="match status" value="1"/>
</dbReference>
<comment type="caution">
    <text evidence="3">The sequence shown here is derived from an EMBL/GenBank/DDBJ whole genome shotgun (WGS) entry which is preliminary data.</text>
</comment>
<dbReference type="PROSITE" id="PS50118">
    <property type="entry name" value="HMG_BOX_2"/>
    <property type="match status" value="1"/>
</dbReference>
<feature type="domain" description="HMG box" evidence="2">
    <location>
        <begin position="47"/>
        <end position="117"/>
    </location>
</feature>
<sequence length="139" mass="16518">MTNPTTNYSYLTDTEMQILQQCPYQLTLSVDELTKSAVKRYLDFENPPRPQNSWIIFRKDYEANLRGCNSDVKQEVKHTARECSLKWRQLSSEVKNFFKVLEKIACENHRRIYPNYKYKPKNDKNSNLMDDTTSTTTLY</sequence>
<evidence type="ECO:0000313" key="3">
    <source>
        <dbReference type="EMBL" id="CAG8598716.1"/>
    </source>
</evidence>
<dbReference type="AlphaFoldDB" id="A0A9N9CEA5"/>
<evidence type="ECO:0000256" key="1">
    <source>
        <dbReference type="PROSITE-ProRule" id="PRU00267"/>
    </source>
</evidence>
<gene>
    <name evidence="3" type="ORF">AGERDE_LOCUS8988</name>
</gene>
<organism evidence="3 4">
    <name type="scientific">Ambispora gerdemannii</name>
    <dbReference type="NCBI Taxonomy" id="144530"/>
    <lineage>
        <taxon>Eukaryota</taxon>
        <taxon>Fungi</taxon>
        <taxon>Fungi incertae sedis</taxon>
        <taxon>Mucoromycota</taxon>
        <taxon>Glomeromycotina</taxon>
        <taxon>Glomeromycetes</taxon>
        <taxon>Archaeosporales</taxon>
        <taxon>Ambisporaceae</taxon>
        <taxon>Ambispora</taxon>
    </lineage>
</organism>
<dbReference type="SMART" id="SM00398">
    <property type="entry name" value="HMG"/>
    <property type="match status" value="1"/>
</dbReference>
<name>A0A9N9CEA5_9GLOM</name>
<evidence type="ECO:0000259" key="2">
    <source>
        <dbReference type="PROSITE" id="PS50118"/>
    </source>
</evidence>
<keyword evidence="1" id="KW-0238">DNA-binding</keyword>
<dbReference type="GO" id="GO:0005634">
    <property type="term" value="C:nucleus"/>
    <property type="evidence" value="ECO:0007669"/>
    <property type="project" value="UniProtKB-UniRule"/>
</dbReference>
<proteinExistence type="predicted"/>
<protein>
    <submittedName>
        <fullName evidence="3">11462_t:CDS:1</fullName>
    </submittedName>
</protein>
<dbReference type="InterPro" id="IPR009071">
    <property type="entry name" value="HMG_box_dom"/>
</dbReference>
<evidence type="ECO:0000313" key="4">
    <source>
        <dbReference type="Proteomes" id="UP000789831"/>
    </source>
</evidence>
<accession>A0A9N9CEA5</accession>
<dbReference type="InterPro" id="IPR036910">
    <property type="entry name" value="HMG_box_dom_sf"/>
</dbReference>
<reference evidence="3" key="1">
    <citation type="submission" date="2021-06" db="EMBL/GenBank/DDBJ databases">
        <authorList>
            <person name="Kallberg Y."/>
            <person name="Tangrot J."/>
            <person name="Rosling A."/>
        </authorList>
    </citation>
    <scope>NUCLEOTIDE SEQUENCE</scope>
    <source>
        <strain evidence="3">MT106</strain>
    </source>
</reference>
<dbReference type="SUPFAM" id="SSF47095">
    <property type="entry name" value="HMG-box"/>
    <property type="match status" value="1"/>
</dbReference>
<dbReference type="Proteomes" id="UP000789831">
    <property type="component" value="Unassembled WGS sequence"/>
</dbReference>
<dbReference type="EMBL" id="CAJVPL010002084">
    <property type="protein sequence ID" value="CAG8598716.1"/>
    <property type="molecule type" value="Genomic_DNA"/>
</dbReference>
<dbReference type="CDD" id="cd01389">
    <property type="entry name" value="HMG-box_ROX1-like"/>
    <property type="match status" value="1"/>
</dbReference>
<keyword evidence="1" id="KW-0539">Nucleus</keyword>